<protein>
    <recommendedName>
        <fullName evidence="1">DUF6431 domain-containing protein</fullName>
    </recommendedName>
</protein>
<dbReference type="EMBL" id="FOAT01000002">
    <property type="protein sequence ID" value="SEK41117.1"/>
    <property type="molecule type" value="Genomic_DNA"/>
</dbReference>
<evidence type="ECO:0000259" key="1">
    <source>
        <dbReference type="Pfam" id="PF20020"/>
    </source>
</evidence>
<dbReference type="InterPro" id="IPR045536">
    <property type="entry name" value="DUF6431"/>
</dbReference>
<dbReference type="Proteomes" id="UP000186015">
    <property type="component" value="Unassembled WGS sequence"/>
</dbReference>
<name>A0A1H7GUF8_RUMAL</name>
<proteinExistence type="predicted"/>
<evidence type="ECO:0000313" key="3">
    <source>
        <dbReference type="Proteomes" id="UP000186015"/>
    </source>
</evidence>
<accession>A0A1H7GUF8</accession>
<reference evidence="2 3" key="1">
    <citation type="submission" date="2016-10" db="EMBL/GenBank/DDBJ databases">
        <authorList>
            <person name="de Groot N.N."/>
        </authorList>
    </citation>
    <scope>NUCLEOTIDE SEQUENCE [LARGE SCALE GENOMIC DNA]</scope>
    <source>
        <strain evidence="2 3">KH2T6</strain>
    </source>
</reference>
<feature type="domain" description="DUF6431" evidence="1">
    <location>
        <begin position="5"/>
        <end position="78"/>
    </location>
</feature>
<dbReference type="AlphaFoldDB" id="A0A1H7GUF8"/>
<evidence type="ECO:0000313" key="2">
    <source>
        <dbReference type="EMBL" id="SEK41117.1"/>
    </source>
</evidence>
<dbReference type="Pfam" id="PF20020">
    <property type="entry name" value="DUF6431"/>
    <property type="match status" value="1"/>
</dbReference>
<organism evidence="2 3">
    <name type="scientific">Ruminococcus albus</name>
    <dbReference type="NCBI Taxonomy" id="1264"/>
    <lineage>
        <taxon>Bacteria</taxon>
        <taxon>Bacillati</taxon>
        <taxon>Bacillota</taxon>
        <taxon>Clostridia</taxon>
        <taxon>Eubacteriales</taxon>
        <taxon>Oscillospiraceae</taxon>
        <taxon>Ruminococcus</taxon>
    </lineage>
</organism>
<gene>
    <name evidence="2" type="ORF">SAMN05216469_102248</name>
</gene>
<sequence length="81" mass="9776">MLARDGTESRTFRDEYGGDHVLLLQRYYCPCCRERYIERPDCLEKGKLYLKWIIDKVRLGDSKFELFLQCDTSTIYRWKNG</sequence>